<comment type="caution">
    <text evidence="1">The sequence shown here is derived from an EMBL/GenBank/DDBJ whole genome shotgun (WGS) entry which is preliminary data.</text>
</comment>
<dbReference type="CDD" id="cd09272">
    <property type="entry name" value="RNase_HI_RT_Ty1"/>
    <property type="match status" value="1"/>
</dbReference>
<proteinExistence type="predicted"/>
<keyword evidence="1" id="KW-0548">Nucleotidyltransferase</keyword>
<organism evidence="1 2">
    <name type="scientific">Abeliophyllum distichum</name>
    <dbReference type="NCBI Taxonomy" id="126358"/>
    <lineage>
        <taxon>Eukaryota</taxon>
        <taxon>Viridiplantae</taxon>
        <taxon>Streptophyta</taxon>
        <taxon>Embryophyta</taxon>
        <taxon>Tracheophyta</taxon>
        <taxon>Spermatophyta</taxon>
        <taxon>Magnoliopsida</taxon>
        <taxon>eudicotyledons</taxon>
        <taxon>Gunneridae</taxon>
        <taxon>Pentapetalae</taxon>
        <taxon>asterids</taxon>
        <taxon>lamiids</taxon>
        <taxon>Lamiales</taxon>
        <taxon>Oleaceae</taxon>
        <taxon>Forsythieae</taxon>
        <taxon>Abeliophyllum</taxon>
    </lineage>
</organism>
<reference evidence="2" key="1">
    <citation type="submission" date="2024-07" db="EMBL/GenBank/DDBJ databases">
        <title>Two chromosome-level genome assemblies of Korean endemic species Abeliophyllum distichum and Forsythia ovata (Oleaceae).</title>
        <authorList>
            <person name="Jang H."/>
        </authorList>
    </citation>
    <scope>NUCLEOTIDE SEQUENCE [LARGE SCALE GENOMIC DNA]</scope>
</reference>
<accession>A0ABD1ULH3</accession>
<evidence type="ECO:0000313" key="1">
    <source>
        <dbReference type="EMBL" id="KAL2525901.1"/>
    </source>
</evidence>
<sequence length="203" mass="23113">MEFVLVSGEALELVEPLSYEEAVNCKNSENWKKAMREEIHSLGKNDTWKLVERPKNQKGIKIRKSTTSYFFTLGDNCITWKSQLQPLVTLSSTEAEYIALTEAFKECMWLKGLLCELNFLNENAMTFTDSQSALMLCKNPVYHERSKHIEVKYHFIMEKLAFGEFKLLKIATDDNHADVGTKVLAAGTYYSGGLVKQVPGWIG</sequence>
<keyword evidence="1" id="KW-0808">Transferase</keyword>
<keyword evidence="1" id="KW-0695">RNA-directed DNA polymerase</keyword>
<keyword evidence="2" id="KW-1185">Reference proteome</keyword>
<evidence type="ECO:0000313" key="2">
    <source>
        <dbReference type="Proteomes" id="UP001604336"/>
    </source>
</evidence>
<dbReference type="GO" id="GO:0003964">
    <property type="term" value="F:RNA-directed DNA polymerase activity"/>
    <property type="evidence" value="ECO:0007669"/>
    <property type="project" value="UniProtKB-KW"/>
</dbReference>
<dbReference type="EMBL" id="JBFOLK010000003">
    <property type="protein sequence ID" value="KAL2525901.1"/>
    <property type="molecule type" value="Genomic_DNA"/>
</dbReference>
<name>A0ABD1ULH3_9LAMI</name>
<dbReference type="PANTHER" id="PTHR11439">
    <property type="entry name" value="GAG-POL-RELATED RETROTRANSPOSON"/>
    <property type="match status" value="1"/>
</dbReference>
<protein>
    <submittedName>
        <fullName evidence="1">Reverse transcriptase Ty1/copia-type domain-containing protein</fullName>
    </submittedName>
</protein>
<gene>
    <name evidence="1" type="ORF">Adt_10955</name>
</gene>
<dbReference type="Proteomes" id="UP001604336">
    <property type="component" value="Unassembled WGS sequence"/>
</dbReference>
<dbReference type="AlphaFoldDB" id="A0ABD1ULH3"/>